<sequence length="154" mass="16060">MKRVVRNLTIILRCESLIARRRLAVARRQIVFIAFAGLVAVLGLVMLNVAAYQALAASLGAPLAAFLVALGNFAVAGVLALLAGREDAEGDVAAVAEVRDMAVADLEAELELAQEEVLAVVGDLRRIGRDPLGAASGLAMPLLAALLKHLGKSK</sequence>
<evidence type="ECO:0000256" key="1">
    <source>
        <dbReference type="SAM" id="Coils"/>
    </source>
</evidence>
<evidence type="ECO:0000313" key="4">
    <source>
        <dbReference type="Proteomes" id="UP000193409"/>
    </source>
</evidence>
<reference evidence="3 4" key="1">
    <citation type="submission" date="2017-03" db="EMBL/GenBank/DDBJ databases">
        <authorList>
            <person name="Afonso C.L."/>
            <person name="Miller P.J."/>
            <person name="Scott M.A."/>
            <person name="Spackman E."/>
            <person name="Goraichik I."/>
            <person name="Dimitrov K.M."/>
            <person name="Suarez D.L."/>
            <person name="Swayne D.E."/>
        </authorList>
    </citation>
    <scope>NUCLEOTIDE SEQUENCE [LARGE SCALE GENOMIC DNA]</scope>
    <source>
        <strain evidence="3 4">CECT 7680</strain>
    </source>
</reference>
<protein>
    <recommendedName>
        <fullName evidence="5">Holin-X, holin superfamily III</fullName>
    </recommendedName>
</protein>
<dbReference type="RefSeq" id="WP_085869286.1">
    <property type="nucleotide sequence ID" value="NZ_FWFQ01000020.1"/>
</dbReference>
<keyword evidence="1" id="KW-0175">Coiled coil</keyword>
<keyword evidence="2" id="KW-1133">Transmembrane helix</keyword>
<dbReference type="EMBL" id="FWFQ01000020">
    <property type="protein sequence ID" value="SLN52483.1"/>
    <property type="molecule type" value="Genomic_DNA"/>
</dbReference>
<keyword evidence="2" id="KW-0812">Transmembrane</keyword>
<dbReference type="AlphaFoldDB" id="A0A1Y5SZT0"/>
<dbReference type="Proteomes" id="UP000193409">
    <property type="component" value="Unassembled WGS sequence"/>
</dbReference>
<feature type="transmembrane region" description="Helical" evidence="2">
    <location>
        <begin position="30"/>
        <end position="51"/>
    </location>
</feature>
<feature type="coiled-coil region" evidence="1">
    <location>
        <begin position="96"/>
        <end position="123"/>
    </location>
</feature>
<evidence type="ECO:0000313" key="3">
    <source>
        <dbReference type="EMBL" id="SLN52483.1"/>
    </source>
</evidence>
<proteinExistence type="predicted"/>
<keyword evidence="4" id="KW-1185">Reference proteome</keyword>
<keyword evidence="2" id="KW-0472">Membrane</keyword>
<evidence type="ECO:0008006" key="5">
    <source>
        <dbReference type="Google" id="ProtNLM"/>
    </source>
</evidence>
<evidence type="ECO:0000256" key="2">
    <source>
        <dbReference type="SAM" id="Phobius"/>
    </source>
</evidence>
<accession>A0A1Y5SZT0</accession>
<feature type="transmembrane region" description="Helical" evidence="2">
    <location>
        <begin position="63"/>
        <end position="83"/>
    </location>
</feature>
<gene>
    <name evidence="3" type="ORF">PSA7680_02753</name>
</gene>
<name>A0A1Y5SZT0_9RHOB</name>
<organism evidence="3 4">
    <name type="scientific">Pseudoruegeria aquimaris</name>
    <dbReference type="NCBI Taxonomy" id="393663"/>
    <lineage>
        <taxon>Bacteria</taxon>
        <taxon>Pseudomonadati</taxon>
        <taxon>Pseudomonadota</taxon>
        <taxon>Alphaproteobacteria</taxon>
        <taxon>Rhodobacterales</taxon>
        <taxon>Roseobacteraceae</taxon>
        <taxon>Pseudoruegeria</taxon>
    </lineage>
</organism>